<organism evidence="2 3">
    <name type="scientific">Rhodnius prolixus</name>
    <name type="common">Triatomid bug</name>
    <dbReference type="NCBI Taxonomy" id="13249"/>
    <lineage>
        <taxon>Eukaryota</taxon>
        <taxon>Metazoa</taxon>
        <taxon>Ecdysozoa</taxon>
        <taxon>Arthropoda</taxon>
        <taxon>Hexapoda</taxon>
        <taxon>Insecta</taxon>
        <taxon>Pterygota</taxon>
        <taxon>Neoptera</taxon>
        <taxon>Paraneoptera</taxon>
        <taxon>Hemiptera</taxon>
        <taxon>Heteroptera</taxon>
        <taxon>Panheteroptera</taxon>
        <taxon>Cimicomorpha</taxon>
        <taxon>Reduviidae</taxon>
        <taxon>Triatominae</taxon>
        <taxon>Rhodnius</taxon>
    </lineage>
</organism>
<feature type="region of interest" description="Disordered" evidence="1">
    <location>
        <begin position="1"/>
        <end position="37"/>
    </location>
</feature>
<protein>
    <submittedName>
        <fullName evidence="2">Uncharacterized protein</fullName>
    </submittedName>
</protein>
<dbReference type="VEuPathDB" id="VectorBase:RPRC006927"/>
<dbReference type="AlphaFoldDB" id="T1HSA7"/>
<proteinExistence type="predicted"/>
<dbReference type="HOGENOM" id="CLU_2625069_0_0_1"/>
<dbReference type="InParanoid" id="T1HSA7"/>
<keyword evidence="3" id="KW-1185">Reference proteome</keyword>
<sequence length="78" mass="8512">MLTLLLKKATGGSTLPNKERRDLLGNTPQQPQEPIHYNLSGVTHRPLDQTTSKIESSTATPATTERIGFLGPIQSLFP</sequence>
<dbReference type="Proteomes" id="UP000015103">
    <property type="component" value="Unassembled WGS sequence"/>
</dbReference>
<accession>T1HSA7</accession>
<evidence type="ECO:0000256" key="1">
    <source>
        <dbReference type="SAM" id="MobiDB-lite"/>
    </source>
</evidence>
<name>T1HSA7_RHOPR</name>
<dbReference type="EnsemblMetazoa" id="RPRC006927-RA">
    <property type="protein sequence ID" value="RPRC006927-PA"/>
    <property type="gene ID" value="RPRC006927"/>
</dbReference>
<reference evidence="2" key="1">
    <citation type="submission" date="2015-05" db="UniProtKB">
        <authorList>
            <consortium name="EnsemblMetazoa"/>
        </authorList>
    </citation>
    <scope>IDENTIFICATION</scope>
</reference>
<dbReference type="EMBL" id="ACPB03003347">
    <property type="status" value="NOT_ANNOTATED_CDS"/>
    <property type="molecule type" value="Genomic_DNA"/>
</dbReference>
<evidence type="ECO:0000313" key="3">
    <source>
        <dbReference type="Proteomes" id="UP000015103"/>
    </source>
</evidence>
<evidence type="ECO:0000313" key="2">
    <source>
        <dbReference type="EnsemblMetazoa" id="RPRC006927-PA"/>
    </source>
</evidence>